<evidence type="ECO:0000256" key="5">
    <source>
        <dbReference type="PIRSR" id="PIRSR601548-11"/>
    </source>
</evidence>
<gene>
    <name evidence="11" type="ORF">TMPK1_24740</name>
</gene>
<keyword evidence="7" id="KW-0479">Metal-binding</keyword>
<feature type="disulfide bond" evidence="8">
    <location>
        <begin position="516"/>
        <end position="528"/>
    </location>
</feature>
<evidence type="ECO:0000256" key="3">
    <source>
        <dbReference type="ARBA" id="ARBA00023180"/>
    </source>
</evidence>
<dbReference type="Gene3D" id="1.10.1370.30">
    <property type="match status" value="2"/>
</dbReference>
<dbReference type="AlphaFoldDB" id="A0A8S8XFN5"/>
<dbReference type="GO" id="GO:0016020">
    <property type="term" value="C:membrane"/>
    <property type="evidence" value="ECO:0007669"/>
    <property type="project" value="InterPro"/>
</dbReference>
<feature type="binding site" evidence="9">
    <location>
        <position position="391"/>
    </location>
    <ligand>
        <name>Zn(2+)</name>
        <dbReference type="ChEBI" id="CHEBI:29105"/>
        <label>2</label>
        <note>catalytic</note>
    </ligand>
</feature>
<dbReference type="PANTHER" id="PTHR10514">
    <property type="entry name" value="ANGIOTENSIN-CONVERTING ENZYME"/>
    <property type="match status" value="1"/>
</dbReference>
<feature type="binding site" evidence="9">
    <location>
        <position position="363"/>
    </location>
    <ligand>
        <name>Zn(2+)</name>
        <dbReference type="ChEBI" id="CHEBI:29105"/>
        <label>2</label>
        <note>catalytic</note>
    </ligand>
</feature>
<dbReference type="EMBL" id="BOPV01000001">
    <property type="protein sequence ID" value="GIL40237.1"/>
    <property type="molecule type" value="Genomic_DNA"/>
</dbReference>
<feature type="signal peptide" evidence="10">
    <location>
        <begin position="1"/>
        <end position="17"/>
    </location>
</feature>
<evidence type="ECO:0000256" key="1">
    <source>
        <dbReference type="ARBA" id="ARBA00022729"/>
    </source>
</evidence>
<name>A0A8S8XFN5_9PROT</name>
<feature type="chain" id="PRO_5035774242" evidence="10">
    <location>
        <begin position="18"/>
        <end position="593"/>
    </location>
</feature>
<dbReference type="GO" id="GO:0006508">
    <property type="term" value="P:proteolysis"/>
    <property type="evidence" value="ECO:0007669"/>
    <property type="project" value="InterPro"/>
</dbReference>
<protein>
    <submittedName>
        <fullName evidence="11">Peptidase M2</fullName>
    </submittedName>
</protein>
<dbReference type="Pfam" id="PF01401">
    <property type="entry name" value="Peptidase_M2"/>
    <property type="match status" value="1"/>
</dbReference>
<feature type="active site" description="Proton donor 1" evidence="4">
    <location>
        <position position="491"/>
    </location>
</feature>
<feature type="active site" description="Proton acceptor 1" evidence="4">
    <location>
        <position position="364"/>
    </location>
</feature>
<feature type="binding site" evidence="6">
    <location>
        <position position="500"/>
    </location>
    <ligand>
        <name>chloride</name>
        <dbReference type="ChEBI" id="CHEBI:17996"/>
        <label>1</label>
    </ligand>
</feature>
<dbReference type="PROSITE" id="PS52011">
    <property type="entry name" value="PEPTIDASE_M2"/>
    <property type="match status" value="1"/>
</dbReference>
<dbReference type="GO" id="GO:0008237">
    <property type="term" value="F:metallopeptidase activity"/>
    <property type="evidence" value="ECO:0007669"/>
    <property type="project" value="InterPro"/>
</dbReference>
<evidence type="ECO:0000256" key="9">
    <source>
        <dbReference type="PIRSR" id="PIRSR601548-8"/>
    </source>
</evidence>
<feature type="binding site" evidence="9">
    <location>
        <position position="367"/>
    </location>
    <ligand>
        <name>Zn(2+)</name>
        <dbReference type="ChEBI" id="CHEBI:29105"/>
        <label>2</label>
        <note>catalytic</note>
    </ligand>
</feature>
<accession>A0A8S8XFN5</accession>
<feature type="binding site" evidence="7">
    <location>
        <position position="391"/>
    </location>
    <ligand>
        <name>Zn(2+)</name>
        <dbReference type="ChEBI" id="CHEBI:29105"/>
        <label>1</label>
        <note>catalytic</note>
    </ligand>
</feature>
<feature type="active site" description="Proton donor 2" evidence="5">
    <location>
        <position position="491"/>
    </location>
</feature>
<evidence type="ECO:0000256" key="7">
    <source>
        <dbReference type="PIRSR" id="PIRSR601548-3"/>
    </source>
</evidence>
<dbReference type="CDD" id="cd06461">
    <property type="entry name" value="M2_ACE"/>
    <property type="match status" value="1"/>
</dbReference>
<feature type="binding site" evidence="7">
    <location>
        <position position="363"/>
    </location>
    <ligand>
        <name>Zn(2+)</name>
        <dbReference type="ChEBI" id="CHEBI:29105"/>
        <label>1</label>
        <note>catalytic</note>
    </ligand>
</feature>
<dbReference type="PANTHER" id="PTHR10514:SF27">
    <property type="entry name" value="ANGIOTENSIN-CONVERTING ENZYME"/>
    <property type="match status" value="1"/>
</dbReference>
<dbReference type="PRINTS" id="PR00791">
    <property type="entry name" value="PEPDIPTASEA"/>
</dbReference>
<evidence type="ECO:0000313" key="12">
    <source>
        <dbReference type="Proteomes" id="UP000681075"/>
    </source>
</evidence>
<keyword evidence="7" id="KW-0862">Zinc</keyword>
<feature type="binding site" evidence="7">
    <location>
        <position position="367"/>
    </location>
    <ligand>
        <name>Zn(2+)</name>
        <dbReference type="ChEBI" id="CHEBI:29105"/>
        <label>1</label>
        <note>catalytic</note>
    </ligand>
</feature>
<feature type="binding site" evidence="6">
    <location>
        <position position="203"/>
    </location>
    <ligand>
        <name>chloride</name>
        <dbReference type="ChEBI" id="CHEBI:17996"/>
        <label>1</label>
    </ligand>
</feature>
<keyword evidence="2 8" id="KW-1015">Disulfide bond</keyword>
<sequence>MSVAAAALLAFAMPVQAAQPTAAEAAAFVDKAEKELEALGLESAAASWVQANFITVDTIKLSALNGKRVTTAAVQFATDAKKFDQVQVDPVVRRKLELLKRGTTLPSPKDQAKATELAQIKSELPAMYGAAKWCEGDKCIDGNALEDLMRRERDPQKLLAAWAGWHAQAKPMKAKYARMVELANEGARELGYSDVGALWRSKYDMPPDAFAAETDRLWGQVKPLYESLHCYARGKLNEKYGDAVVSKTGPIPAHVLGNMWAQAWGEIFDVVAPADADPGYDLNKLLKEQNYDPIKITKAGEGFYTSIGFAPLPKTFYERSLFVKPRDREVVCHASAWDLDNKDDLRIKMCMSGTDEDFQVVHHELGHNIYQRAYKNQSPLFRGGANDGFHEAIGDTIQLALTPSYLKQIGLLTAEPDPSKDIGLLLKRAMDKVAFMPFGLLIDRWRWDVFAGKTKPADYEKAWWALREKYQGVKRPLADDADAFDPGAKFHVPGNTPYTRYFLAHVLEFQFHKAACEQAGWTGPLHRCTFYGNKEVGKRYNAMLEMGASKPWPEALKAFTGTDKMDASAMLAYFAPLKTWLDEQNKGRQCGWN</sequence>
<dbReference type="GO" id="GO:0008241">
    <property type="term" value="F:peptidyl-dipeptidase activity"/>
    <property type="evidence" value="ECO:0007669"/>
    <property type="project" value="InterPro"/>
</dbReference>
<reference evidence="11" key="1">
    <citation type="submission" date="2021-02" db="EMBL/GenBank/DDBJ databases">
        <title>Genome sequence of Rhodospirillales sp. strain TMPK1 isolated from soil.</title>
        <authorList>
            <person name="Nakai R."/>
            <person name="Kusada H."/>
            <person name="Tamaki H."/>
        </authorList>
    </citation>
    <scope>NUCLEOTIDE SEQUENCE</scope>
    <source>
        <strain evidence="11">TMPK1</strain>
    </source>
</reference>
<feature type="disulfide bond" evidence="8">
    <location>
        <begin position="332"/>
        <end position="350"/>
    </location>
</feature>
<dbReference type="FunFam" id="1.10.1370.30:FF:000005">
    <property type="entry name" value="Angiotensin-converting enzyme"/>
    <property type="match status" value="1"/>
</dbReference>
<evidence type="ECO:0000256" key="4">
    <source>
        <dbReference type="PIRSR" id="PIRSR601548-1"/>
    </source>
</evidence>
<dbReference type="Proteomes" id="UP000681075">
    <property type="component" value="Unassembled WGS sequence"/>
</dbReference>
<evidence type="ECO:0000256" key="2">
    <source>
        <dbReference type="ARBA" id="ARBA00023157"/>
    </source>
</evidence>
<proteinExistence type="predicted"/>
<evidence type="ECO:0000256" key="6">
    <source>
        <dbReference type="PIRSR" id="PIRSR601548-2"/>
    </source>
</evidence>
<dbReference type="RefSeq" id="WP_420245656.1">
    <property type="nucleotide sequence ID" value="NZ_BOPV01000001.1"/>
</dbReference>
<dbReference type="SUPFAM" id="SSF55486">
    <property type="entry name" value="Metalloproteases ('zincins'), catalytic domain"/>
    <property type="match status" value="1"/>
</dbReference>
<evidence type="ECO:0000256" key="8">
    <source>
        <dbReference type="PIRSR" id="PIRSR601548-4"/>
    </source>
</evidence>
<feature type="active site" description="Proton acceptor 2" evidence="5">
    <location>
        <position position="364"/>
    </location>
</feature>
<keyword evidence="3" id="KW-0325">Glycoprotein</keyword>
<organism evidence="11 12">
    <name type="scientific">Roseiterribacter gracilis</name>
    <dbReference type="NCBI Taxonomy" id="2812848"/>
    <lineage>
        <taxon>Bacteria</taxon>
        <taxon>Pseudomonadati</taxon>
        <taxon>Pseudomonadota</taxon>
        <taxon>Alphaproteobacteria</taxon>
        <taxon>Rhodospirillales</taxon>
        <taxon>Roseiterribacteraceae</taxon>
        <taxon>Roseiterribacter</taxon>
    </lineage>
</organism>
<keyword evidence="12" id="KW-1185">Reference proteome</keyword>
<dbReference type="InterPro" id="IPR001548">
    <property type="entry name" value="Peptidase_M2"/>
</dbReference>
<comment type="caution">
    <text evidence="11">The sequence shown here is derived from an EMBL/GenBank/DDBJ whole genome shotgun (WGS) entry which is preliminary data.</text>
</comment>
<evidence type="ECO:0000256" key="10">
    <source>
        <dbReference type="SAM" id="SignalP"/>
    </source>
</evidence>
<evidence type="ECO:0000313" key="11">
    <source>
        <dbReference type="EMBL" id="GIL40237.1"/>
    </source>
</evidence>
<keyword evidence="1 10" id="KW-0732">Signal</keyword>